<dbReference type="PRINTS" id="PR00080">
    <property type="entry name" value="SDRFAMILY"/>
</dbReference>
<proteinExistence type="inferred from homology"/>
<dbReference type="AlphaFoldDB" id="A0A5N6L2A5"/>
<gene>
    <name evidence="5" type="ORF">FH972_025014</name>
</gene>
<protein>
    <submittedName>
        <fullName evidence="5">Uncharacterized protein</fullName>
    </submittedName>
</protein>
<dbReference type="InterPro" id="IPR036291">
    <property type="entry name" value="NAD(P)-bd_dom_sf"/>
</dbReference>
<dbReference type="SUPFAM" id="SSF51735">
    <property type="entry name" value="NAD(P)-binding Rossmann-fold domains"/>
    <property type="match status" value="1"/>
</dbReference>
<evidence type="ECO:0000256" key="3">
    <source>
        <dbReference type="ARBA" id="ARBA00023002"/>
    </source>
</evidence>
<evidence type="ECO:0000313" key="5">
    <source>
        <dbReference type="EMBL" id="KAB8437334.1"/>
    </source>
</evidence>
<dbReference type="InterPro" id="IPR002347">
    <property type="entry name" value="SDR_fam"/>
</dbReference>
<comment type="caution">
    <text evidence="5">The sequence shown here is derived from an EMBL/GenBank/DDBJ whole genome shotgun (WGS) entry which is preliminary data.</text>
</comment>
<dbReference type="OrthoDB" id="7289984at2759"/>
<sequence>MPSFNPDKDIPDLTDKVIIVTGGNIGLGYETVLQFAKHKPAHIYLGARSAEKADAAITKIKAETSSTLGIENVPRITHLALDLSSFASIKSAAETFNAAEQKLDILVNNAGVMGLPAATTPDGYEIQLGTNHLGGALFTRLLLPTLQRTAEAEGADVRVINLASIAEGMTVKGGLALKDAKSDMKDFSTWTRYGQSKLANVLYTKALAKRYPKILFASVHPGAVKTNIFATANSGSGLVAVGSAIFTNLLAVPVQKGAWGQEWAATAPRKLVKSGAFYHPFMKEVKGSKNAQSKVLEEQLWDWTDAELSSKGF</sequence>
<evidence type="ECO:0000313" key="6">
    <source>
        <dbReference type="Proteomes" id="UP000327013"/>
    </source>
</evidence>
<keyword evidence="2" id="KW-0521">NADP</keyword>
<dbReference type="GO" id="GO:0016491">
    <property type="term" value="F:oxidoreductase activity"/>
    <property type="evidence" value="ECO:0007669"/>
    <property type="project" value="UniProtKB-KW"/>
</dbReference>
<dbReference type="PANTHER" id="PTHR24320">
    <property type="entry name" value="RETINOL DEHYDROGENASE"/>
    <property type="match status" value="1"/>
</dbReference>
<comment type="similarity">
    <text evidence="1 4">Belongs to the short-chain dehydrogenases/reductases (SDR) family.</text>
</comment>
<dbReference type="Gene3D" id="3.40.50.720">
    <property type="entry name" value="NAD(P)-binding Rossmann-like Domain"/>
    <property type="match status" value="1"/>
</dbReference>
<dbReference type="EMBL" id="VIBQ01000036">
    <property type="protein sequence ID" value="KAB8437334.1"/>
    <property type="molecule type" value="Genomic_DNA"/>
</dbReference>
<keyword evidence="3" id="KW-0560">Oxidoreductase</keyword>
<dbReference type="Proteomes" id="UP000327013">
    <property type="component" value="Unassembled WGS sequence"/>
</dbReference>
<keyword evidence="6" id="KW-1185">Reference proteome</keyword>
<accession>A0A5N6L2A5</accession>
<reference evidence="5 6" key="1">
    <citation type="submission" date="2019-06" db="EMBL/GenBank/DDBJ databases">
        <title>A chromosomal-level reference genome of Carpinus fangiana (Coryloideae, Betulaceae).</title>
        <authorList>
            <person name="Yang X."/>
            <person name="Wang Z."/>
            <person name="Zhang L."/>
            <person name="Hao G."/>
            <person name="Liu J."/>
            <person name="Yang Y."/>
        </authorList>
    </citation>
    <scope>NUCLEOTIDE SEQUENCE [LARGE SCALE GENOMIC DNA]</scope>
    <source>
        <strain evidence="5">Cfa_2016G</strain>
        <tissue evidence="5">Leaf</tissue>
    </source>
</reference>
<evidence type="ECO:0000256" key="1">
    <source>
        <dbReference type="ARBA" id="ARBA00006484"/>
    </source>
</evidence>
<dbReference type="Pfam" id="PF00106">
    <property type="entry name" value="adh_short"/>
    <property type="match status" value="1"/>
</dbReference>
<evidence type="ECO:0000256" key="4">
    <source>
        <dbReference type="RuleBase" id="RU000363"/>
    </source>
</evidence>
<evidence type="ECO:0000256" key="2">
    <source>
        <dbReference type="ARBA" id="ARBA00022857"/>
    </source>
</evidence>
<dbReference type="PANTHER" id="PTHR24320:SF282">
    <property type="entry name" value="WW DOMAIN-CONTAINING OXIDOREDUCTASE"/>
    <property type="match status" value="1"/>
</dbReference>
<name>A0A5N6L2A5_9ROSI</name>
<dbReference type="PRINTS" id="PR00081">
    <property type="entry name" value="GDHRDH"/>
</dbReference>
<organism evidence="5 6">
    <name type="scientific">Carpinus fangiana</name>
    <dbReference type="NCBI Taxonomy" id="176857"/>
    <lineage>
        <taxon>Eukaryota</taxon>
        <taxon>Viridiplantae</taxon>
        <taxon>Streptophyta</taxon>
        <taxon>Embryophyta</taxon>
        <taxon>Tracheophyta</taxon>
        <taxon>Spermatophyta</taxon>
        <taxon>Magnoliopsida</taxon>
        <taxon>eudicotyledons</taxon>
        <taxon>Gunneridae</taxon>
        <taxon>Pentapetalae</taxon>
        <taxon>rosids</taxon>
        <taxon>fabids</taxon>
        <taxon>Fagales</taxon>
        <taxon>Betulaceae</taxon>
        <taxon>Carpinus</taxon>
    </lineage>
</organism>